<dbReference type="Proteomes" id="UP001595758">
    <property type="component" value="Unassembled WGS sequence"/>
</dbReference>
<accession>A0ABV8CHT2</accession>
<dbReference type="EMBL" id="JBHSAB010000031">
    <property type="protein sequence ID" value="MFC3909874.1"/>
    <property type="molecule type" value="Genomic_DNA"/>
</dbReference>
<evidence type="ECO:0008006" key="3">
    <source>
        <dbReference type="Google" id="ProtNLM"/>
    </source>
</evidence>
<reference evidence="2" key="1">
    <citation type="journal article" date="2019" name="Int. J. Syst. Evol. Microbiol.">
        <title>The Global Catalogue of Microorganisms (GCM) 10K type strain sequencing project: providing services to taxonomists for standard genome sequencing and annotation.</title>
        <authorList>
            <consortium name="The Broad Institute Genomics Platform"/>
            <consortium name="The Broad Institute Genome Sequencing Center for Infectious Disease"/>
            <person name="Wu L."/>
            <person name="Ma J."/>
        </authorList>
    </citation>
    <scope>NUCLEOTIDE SEQUENCE [LARGE SCALE GENOMIC DNA]</scope>
    <source>
        <strain evidence="2">CCUG 59858</strain>
    </source>
</reference>
<sequence>MAICLFTRKCYDGSGDLVQTVKIADFIQKFIESTTLEELKDEAVIIVVNDDENQNITNHFVKFINPNVQVKNFADFKEENHTINCCIEAGYSHFDWKKDLIFKTEKPPLIVMPEYDNHVGPNAVLKILGGFDKERGDVGVIPSPTLLAASAGEVVNVEVLKNAFEQLDPKLQLYLGKDFKSYLTHREQREFTYQYSHDRNYYPTFYTNHIPYKPYQYKAKTTQGAKYTPVEFFLQEHLMLAGNYTKSQDVLCIGECSESKIEALVRLKEELIKKGYTKISFINMDEGTGEHIIHEINSSGAQPKEYRVLYSKSMPFSSMQVLPLIATDMVGVTGDQSLVEAMSAKKLVTYECVDHKQNFARGYLKAVQQEASVATLEGTSKEEVLLLARFLIKPTYSRNTLEYKQEVVSNLLNNRNTVEALKNINRQLVVKSQYFASIEKMLVTDVLSYIKRQNTTKLNGKLQPDNVLDNLKSAFLCTHEAFLLNDITNKPFPRFRRTRINKELSLKTIIEHGMAHDNRTRKACFNLGWLSKKGNLAESAPTEIKKLFDSTSRLNHSDEQDSFEQLRNKFLSMHFDTLFKEKSGFFSRWKNTEVKPDWDLKQIIKHGMTHDNRTRAICVEMGWLSKKGELLETVPDKLKQLFTNPSIHFSH</sequence>
<name>A0ABV8CHT2_9GAMM</name>
<evidence type="ECO:0000313" key="1">
    <source>
        <dbReference type="EMBL" id="MFC3909874.1"/>
    </source>
</evidence>
<organism evidence="1 2">
    <name type="scientific">Legionella dresdenensis</name>
    <dbReference type="NCBI Taxonomy" id="450200"/>
    <lineage>
        <taxon>Bacteria</taxon>
        <taxon>Pseudomonadati</taxon>
        <taxon>Pseudomonadota</taxon>
        <taxon>Gammaproteobacteria</taxon>
        <taxon>Legionellales</taxon>
        <taxon>Legionellaceae</taxon>
        <taxon>Legionella</taxon>
    </lineage>
</organism>
<evidence type="ECO:0000313" key="2">
    <source>
        <dbReference type="Proteomes" id="UP001595758"/>
    </source>
</evidence>
<keyword evidence="2" id="KW-1185">Reference proteome</keyword>
<protein>
    <recommendedName>
        <fullName evidence="3">Glycosyl transferase family 1 domain-containing protein</fullName>
    </recommendedName>
</protein>
<dbReference type="RefSeq" id="WP_382344516.1">
    <property type="nucleotide sequence ID" value="NZ_JBHSAB010000031.1"/>
</dbReference>
<comment type="caution">
    <text evidence="1">The sequence shown here is derived from an EMBL/GenBank/DDBJ whole genome shotgun (WGS) entry which is preliminary data.</text>
</comment>
<gene>
    <name evidence="1" type="ORF">ACFORL_12415</name>
</gene>
<proteinExistence type="predicted"/>